<proteinExistence type="predicted"/>
<accession>A0A2V1E9A8</accession>
<feature type="region of interest" description="Disordered" evidence="1">
    <location>
        <begin position="85"/>
        <end position="192"/>
    </location>
</feature>
<protein>
    <submittedName>
        <fullName evidence="2">Uncharacterized protein</fullName>
    </submittedName>
</protein>
<sequence length="192" mass="21641">MTEFLSTEGEFLVTPMDKPRKHGLDPIEIIAARKDVATKQHSTTRLKSDGEVLNFLSAIKLALLPSFPPAFGRINRSFSSNQYRRGCGGMSQNDQFVAPDRREQSRDRSRERPSSPGNNEQGRGSIQQHGEDRSSTPDRREQRRGRRRRYSPSPGANYDDGSDLAIEPAFDFPSTWNLYRPPSLVLTSSMGK</sequence>
<evidence type="ECO:0000313" key="3">
    <source>
        <dbReference type="Proteomes" id="UP000244855"/>
    </source>
</evidence>
<keyword evidence="3" id="KW-1185">Reference proteome</keyword>
<dbReference type="Proteomes" id="UP000244855">
    <property type="component" value="Unassembled WGS sequence"/>
</dbReference>
<feature type="compositionally biased region" description="Basic and acidic residues" evidence="1">
    <location>
        <begin position="129"/>
        <end position="141"/>
    </location>
</feature>
<evidence type="ECO:0000256" key="1">
    <source>
        <dbReference type="SAM" id="MobiDB-lite"/>
    </source>
</evidence>
<gene>
    <name evidence="2" type="ORF">DM02DRAFT_622900</name>
</gene>
<organism evidence="2 3">
    <name type="scientific">Periconia macrospinosa</name>
    <dbReference type="NCBI Taxonomy" id="97972"/>
    <lineage>
        <taxon>Eukaryota</taxon>
        <taxon>Fungi</taxon>
        <taxon>Dikarya</taxon>
        <taxon>Ascomycota</taxon>
        <taxon>Pezizomycotina</taxon>
        <taxon>Dothideomycetes</taxon>
        <taxon>Pleosporomycetidae</taxon>
        <taxon>Pleosporales</taxon>
        <taxon>Massarineae</taxon>
        <taxon>Periconiaceae</taxon>
        <taxon>Periconia</taxon>
    </lineage>
</organism>
<feature type="compositionally biased region" description="Basic and acidic residues" evidence="1">
    <location>
        <begin position="99"/>
        <end position="113"/>
    </location>
</feature>
<feature type="compositionally biased region" description="Polar residues" evidence="1">
    <location>
        <begin position="117"/>
        <end position="128"/>
    </location>
</feature>
<dbReference type="AlphaFoldDB" id="A0A2V1E9A8"/>
<name>A0A2V1E9A8_9PLEO</name>
<dbReference type="EMBL" id="KZ805307">
    <property type="protein sequence ID" value="PVI06752.1"/>
    <property type="molecule type" value="Genomic_DNA"/>
</dbReference>
<reference evidence="2 3" key="1">
    <citation type="journal article" date="2018" name="Sci. Rep.">
        <title>Comparative genomics provides insights into the lifestyle and reveals functional heterogeneity of dark septate endophytic fungi.</title>
        <authorList>
            <person name="Knapp D.G."/>
            <person name="Nemeth J.B."/>
            <person name="Barry K."/>
            <person name="Hainaut M."/>
            <person name="Henrissat B."/>
            <person name="Johnson J."/>
            <person name="Kuo A."/>
            <person name="Lim J.H.P."/>
            <person name="Lipzen A."/>
            <person name="Nolan M."/>
            <person name="Ohm R.A."/>
            <person name="Tamas L."/>
            <person name="Grigoriev I.V."/>
            <person name="Spatafora J.W."/>
            <person name="Nagy L.G."/>
            <person name="Kovacs G.M."/>
        </authorList>
    </citation>
    <scope>NUCLEOTIDE SEQUENCE [LARGE SCALE GENOMIC DNA]</scope>
    <source>
        <strain evidence="2 3">DSE2036</strain>
    </source>
</reference>
<evidence type="ECO:0000313" key="2">
    <source>
        <dbReference type="EMBL" id="PVI06752.1"/>
    </source>
</evidence>